<accession>A0A0J6WFE2</accession>
<dbReference type="Gene3D" id="3.10.180.10">
    <property type="entry name" value="2,3-Dihydroxybiphenyl 1,2-Dioxygenase, domain 1"/>
    <property type="match status" value="1"/>
</dbReference>
<dbReference type="Proteomes" id="UP000036313">
    <property type="component" value="Unassembled WGS sequence"/>
</dbReference>
<feature type="domain" description="VOC" evidence="2">
    <location>
        <begin position="7"/>
        <end position="147"/>
    </location>
</feature>
<dbReference type="PROSITE" id="PS51819">
    <property type="entry name" value="VOC"/>
    <property type="match status" value="1"/>
</dbReference>
<evidence type="ECO:0000256" key="1">
    <source>
        <dbReference type="ARBA" id="ARBA00022723"/>
    </source>
</evidence>
<dbReference type="PANTHER" id="PTHR43048:SF3">
    <property type="entry name" value="METHYLMALONYL-COA EPIMERASE, MITOCHONDRIAL"/>
    <property type="match status" value="1"/>
</dbReference>
<dbReference type="SUPFAM" id="SSF54593">
    <property type="entry name" value="Glyoxalase/Bleomycin resistance protein/Dihydroxybiphenyl dioxygenase"/>
    <property type="match status" value="1"/>
</dbReference>
<dbReference type="GO" id="GO:0046872">
    <property type="term" value="F:metal ion binding"/>
    <property type="evidence" value="ECO:0007669"/>
    <property type="project" value="UniProtKB-KW"/>
</dbReference>
<dbReference type="GO" id="GO:0046491">
    <property type="term" value="P:L-methylmalonyl-CoA metabolic process"/>
    <property type="evidence" value="ECO:0007669"/>
    <property type="project" value="TreeGrafter"/>
</dbReference>
<dbReference type="InterPro" id="IPR051785">
    <property type="entry name" value="MMCE/EMCE_epimerase"/>
</dbReference>
<dbReference type="EMBL" id="JYNU01000001">
    <property type="protein sequence ID" value="KMO81965.1"/>
    <property type="molecule type" value="Genomic_DNA"/>
</dbReference>
<dbReference type="Pfam" id="PF00903">
    <property type="entry name" value="Glyoxalase"/>
    <property type="match status" value="1"/>
</dbReference>
<evidence type="ECO:0000259" key="2">
    <source>
        <dbReference type="PROSITE" id="PS51819"/>
    </source>
</evidence>
<dbReference type="InterPro" id="IPR037523">
    <property type="entry name" value="VOC_core"/>
</dbReference>
<dbReference type="RefSeq" id="WP_048421676.1">
    <property type="nucleotide sequence ID" value="NZ_JYNU01000001.1"/>
</dbReference>
<comment type="caution">
    <text evidence="3">The sequence shown here is derived from an EMBL/GenBank/DDBJ whole genome shotgun (WGS) entry which is preliminary data.</text>
</comment>
<reference evidence="3 4" key="1">
    <citation type="journal article" date="2015" name="Genome Biol. Evol.">
        <title>Characterization of Three Mycobacterium spp. with Potential Use in Bioremediation by Genome Sequencing and Comparative Genomics.</title>
        <authorList>
            <person name="Das S."/>
            <person name="Pettersson B.M."/>
            <person name="Behra P.R."/>
            <person name="Ramesh M."/>
            <person name="Dasgupta S."/>
            <person name="Bhattacharya A."/>
            <person name="Kirsebom L.A."/>
        </authorList>
    </citation>
    <scope>NUCLEOTIDE SEQUENCE [LARGE SCALE GENOMIC DNA]</scope>
    <source>
        <strain evidence="3 4">DSM 44075</strain>
    </source>
</reference>
<keyword evidence="1" id="KW-0479">Metal-binding</keyword>
<keyword evidence="3" id="KW-0456">Lyase</keyword>
<proteinExistence type="predicted"/>
<evidence type="ECO:0000313" key="3">
    <source>
        <dbReference type="EMBL" id="KMO81965.1"/>
    </source>
</evidence>
<dbReference type="InterPro" id="IPR004360">
    <property type="entry name" value="Glyas_Fos-R_dOase_dom"/>
</dbReference>
<evidence type="ECO:0000313" key="4">
    <source>
        <dbReference type="Proteomes" id="UP000036313"/>
    </source>
</evidence>
<gene>
    <name evidence="3" type="ORF">MOBUDSM44075_00087</name>
</gene>
<name>A0A0J6WFE2_9MYCO</name>
<dbReference type="PATRIC" id="fig|1807.14.peg.90"/>
<dbReference type="PANTHER" id="PTHR43048">
    <property type="entry name" value="METHYLMALONYL-COA EPIMERASE"/>
    <property type="match status" value="1"/>
</dbReference>
<dbReference type="GO" id="GO:0016829">
    <property type="term" value="F:lyase activity"/>
    <property type="evidence" value="ECO:0007669"/>
    <property type="project" value="UniProtKB-KW"/>
</dbReference>
<dbReference type="AlphaFoldDB" id="A0A0J6WFE2"/>
<protein>
    <submittedName>
        <fullName evidence="3">Putative lyase</fullName>
    </submittedName>
</protein>
<organism evidence="3 4">
    <name type="scientific">Mycolicibacterium obuense</name>
    <dbReference type="NCBI Taxonomy" id="1807"/>
    <lineage>
        <taxon>Bacteria</taxon>
        <taxon>Bacillati</taxon>
        <taxon>Actinomycetota</taxon>
        <taxon>Actinomycetes</taxon>
        <taxon>Mycobacteriales</taxon>
        <taxon>Mycobacteriaceae</taxon>
        <taxon>Mycolicibacterium</taxon>
    </lineage>
</organism>
<dbReference type="InterPro" id="IPR029068">
    <property type="entry name" value="Glyas_Bleomycin-R_OHBP_Dase"/>
</dbReference>
<sequence length="156" mass="16472">MASTFTSIAHTGITVASLDDALAFWVDVLGFTLERRFHLDGEFAEHVTGVTSAAINAAVVSLDGQSVELLEYSSPPDRTISRPRPCDVGSVHLALNVTNMHKAVTAARSAGWNPVGSPVTATEGPRAGTVFAYLSDHHGGTLEFIQAPQAITTVTR</sequence>
<dbReference type="GO" id="GO:0004493">
    <property type="term" value="F:methylmalonyl-CoA epimerase activity"/>
    <property type="evidence" value="ECO:0007669"/>
    <property type="project" value="TreeGrafter"/>
</dbReference>